<reference evidence="2 3" key="1">
    <citation type="submission" date="2024-05" db="EMBL/GenBank/DDBJ databases">
        <title>A draft genome resource for the thread blight pathogen Marasmius tenuissimus strain MS-2.</title>
        <authorList>
            <person name="Yulfo-Soto G.E."/>
            <person name="Baruah I.K."/>
            <person name="Amoako-Attah I."/>
            <person name="Bukari Y."/>
            <person name="Meinhardt L.W."/>
            <person name="Bailey B.A."/>
            <person name="Cohen S.P."/>
        </authorList>
    </citation>
    <scope>NUCLEOTIDE SEQUENCE [LARGE SCALE GENOMIC DNA]</scope>
    <source>
        <strain evidence="2 3">MS-2</strain>
    </source>
</reference>
<evidence type="ECO:0000256" key="1">
    <source>
        <dbReference type="SAM" id="MobiDB-lite"/>
    </source>
</evidence>
<feature type="compositionally biased region" description="Basic residues" evidence="1">
    <location>
        <begin position="17"/>
        <end position="31"/>
    </location>
</feature>
<gene>
    <name evidence="2" type="ORF">AAF712_004810</name>
</gene>
<accession>A0ABR3A3S5</accession>
<proteinExistence type="predicted"/>
<protein>
    <submittedName>
        <fullName evidence="2">Uncharacterized protein</fullName>
    </submittedName>
</protein>
<evidence type="ECO:0000313" key="2">
    <source>
        <dbReference type="EMBL" id="KAL0068150.1"/>
    </source>
</evidence>
<feature type="compositionally biased region" description="Low complexity" evidence="1">
    <location>
        <begin position="1"/>
        <end position="16"/>
    </location>
</feature>
<comment type="caution">
    <text evidence="2">The sequence shown here is derived from an EMBL/GenBank/DDBJ whole genome shotgun (WGS) entry which is preliminary data.</text>
</comment>
<dbReference type="EMBL" id="JBBXMP010000020">
    <property type="protein sequence ID" value="KAL0068150.1"/>
    <property type="molecule type" value="Genomic_DNA"/>
</dbReference>
<feature type="compositionally biased region" description="Basic and acidic residues" evidence="1">
    <location>
        <begin position="89"/>
        <end position="100"/>
    </location>
</feature>
<evidence type="ECO:0000313" key="3">
    <source>
        <dbReference type="Proteomes" id="UP001437256"/>
    </source>
</evidence>
<sequence length="183" mass="19582">MSQHSRSASEASGRSGSRYRTRRHRGGRRRGNASQTGGGSGLPGYDDFDDVIRARVEAEGEEDSAPPRPVPNPSGKPGLPGIDDFDAVISERARREDGGDGGRGGVPAIPPNDPKLRTGEWAKVKGGGSGLPGYDEFDDVINDRIEREGANDSIIKLMLELNIEVVVEIKAKVHGDLTISLLR</sequence>
<name>A0ABR3A3S5_9AGAR</name>
<feature type="region of interest" description="Disordered" evidence="1">
    <location>
        <begin position="1"/>
        <end position="128"/>
    </location>
</feature>
<keyword evidence="3" id="KW-1185">Reference proteome</keyword>
<dbReference type="Proteomes" id="UP001437256">
    <property type="component" value="Unassembled WGS sequence"/>
</dbReference>
<feature type="compositionally biased region" description="Basic and acidic residues" evidence="1">
    <location>
        <begin position="114"/>
        <end position="123"/>
    </location>
</feature>
<organism evidence="2 3">
    <name type="scientific">Marasmius tenuissimus</name>
    <dbReference type="NCBI Taxonomy" id="585030"/>
    <lineage>
        <taxon>Eukaryota</taxon>
        <taxon>Fungi</taxon>
        <taxon>Dikarya</taxon>
        <taxon>Basidiomycota</taxon>
        <taxon>Agaricomycotina</taxon>
        <taxon>Agaricomycetes</taxon>
        <taxon>Agaricomycetidae</taxon>
        <taxon>Agaricales</taxon>
        <taxon>Marasmiineae</taxon>
        <taxon>Marasmiaceae</taxon>
        <taxon>Marasmius</taxon>
    </lineage>
</organism>